<evidence type="ECO:0000259" key="5">
    <source>
        <dbReference type="SMART" id="SM00849"/>
    </source>
</evidence>
<dbReference type="STRING" id="1276221.SDIMI_v3c02210"/>
<proteinExistence type="predicted"/>
<dbReference type="InterPro" id="IPR001279">
    <property type="entry name" value="Metallo-B-lactamas"/>
</dbReference>
<evidence type="ECO:0000256" key="1">
    <source>
        <dbReference type="ARBA" id="ARBA00001947"/>
    </source>
</evidence>
<dbReference type="InterPro" id="IPR051453">
    <property type="entry name" value="MBL_Glyoxalase_II"/>
</dbReference>
<feature type="domain" description="Metallo-beta-lactamase" evidence="5">
    <location>
        <begin position="15"/>
        <end position="208"/>
    </location>
</feature>
<organism evidence="6 7">
    <name type="scientific">Spiroplasma diminutum CUAS-1</name>
    <dbReference type="NCBI Taxonomy" id="1276221"/>
    <lineage>
        <taxon>Bacteria</taxon>
        <taxon>Bacillati</taxon>
        <taxon>Mycoplasmatota</taxon>
        <taxon>Mollicutes</taxon>
        <taxon>Entomoplasmatales</taxon>
        <taxon>Spiroplasmataceae</taxon>
        <taxon>Spiroplasma</taxon>
    </lineage>
</organism>
<dbReference type="SUPFAM" id="SSF56281">
    <property type="entry name" value="Metallo-hydrolase/oxidoreductase"/>
    <property type="match status" value="1"/>
</dbReference>
<dbReference type="PATRIC" id="fig|1276221.3.peg.218"/>
<dbReference type="AlphaFoldDB" id="S5MJ03"/>
<keyword evidence="4" id="KW-0862">Zinc</keyword>
<dbReference type="PANTHER" id="PTHR46233:SF3">
    <property type="entry name" value="HYDROXYACYLGLUTATHIONE HYDROLASE GLOC"/>
    <property type="match status" value="1"/>
</dbReference>
<name>S5MJ03_9MOLU</name>
<evidence type="ECO:0000313" key="6">
    <source>
        <dbReference type="EMBL" id="AGR41925.1"/>
    </source>
</evidence>
<keyword evidence="7" id="KW-1185">Reference proteome</keyword>
<evidence type="ECO:0000313" key="7">
    <source>
        <dbReference type="Proteomes" id="UP000014983"/>
    </source>
</evidence>
<accession>S5MJ03</accession>
<sequence length="231" mass="26947">MNKELKVFKYRSMNDANAYLLINKDTNKAILIDGGYQEKVILDFIETNKLQLTDIFITHFHHDHIVSVDQIALKTSAKIHIHQAELESLFNEQINGSQYGFLVDFQNKNIQFDIFNKEEVLEINDYKIQIFPKGGHTKGTSFYLIDNDKLFIGDTLFINGIGYHKKMFENIKHPLKLMFDLTCDDSLFFESILSIKENYSNCLLYPGHWEEGFKIDDVLNNSSHPYHSIKK</sequence>
<dbReference type="PANTHER" id="PTHR46233">
    <property type="entry name" value="HYDROXYACYLGLUTATHIONE HYDROLASE GLOC"/>
    <property type="match status" value="1"/>
</dbReference>
<dbReference type="Gene3D" id="3.60.15.10">
    <property type="entry name" value="Ribonuclease Z/Hydroxyacylglutathione hydrolase-like"/>
    <property type="match status" value="1"/>
</dbReference>
<dbReference type="SMART" id="SM00849">
    <property type="entry name" value="Lactamase_B"/>
    <property type="match status" value="1"/>
</dbReference>
<dbReference type="OrthoDB" id="9802248at2"/>
<reference evidence="6 7" key="1">
    <citation type="journal article" date="2013" name="Genome Biol. Evol.">
        <title>Comparison of metabolic capacities and inference of gene content evolution in mosquito-associated Spiroplasma diminutum and S. taiwanense.</title>
        <authorList>
            <person name="Lo W.S."/>
            <person name="Ku C."/>
            <person name="Chen L.L."/>
            <person name="Chang T.H."/>
            <person name="Kuo C.H."/>
        </authorList>
    </citation>
    <scope>NUCLEOTIDE SEQUENCE [LARGE SCALE GENOMIC DNA]</scope>
    <source>
        <strain evidence="6">CUAS-1</strain>
    </source>
</reference>
<dbReference type="CDD" id="cd06262">
    <property type="entry name" value="metallo-hydrolase-like_MBL-fold"/>
    <property type="match status" value="1"/>
</dbReference>
<evidence type="ECO:0000256" key="3">
    <source>
        <dbReference type="ARBA" id="ARBA00022801"/>
    </source>
</evidence>
<dbReference type="eggNOG" id="COG0491">
    <property type="taxonomic scope" value="Bacteria"/>
</dbReference>
<dbReference type="RefSeq" id="WP_020836158.1">
    <property type="nucleotide sequence ID" value="NC_021833.1"/>
</dbReference>
<gene>
    <name evidence="6" type="ORF">SDIMI_v3c02210</name>
</gene>
<dbReference type="FunCoup" id="S5MJ03">
    <property type="interactions" value="177"/>
</dbReference>
<keyword evidence="3" id="KW-0378">Hydrolase</keyword>
<dbReference type="HOGENOM" id="CLU_1199181_0_0_14"/>
<evidence type="ECO:0000256" key="2">
    <source>
        <dbReference type="ARBA" id="ARBA00022723"/>
    </source>
</evidence>
<dbReference type="KEGG" id="sdi:SDIMI_v3c02210"/>
<comment type="cofactor">
    <cofactor evidence="1">
        <name>Zn(2+)</name>
        <dbReference type="ChEBI" id="CHEBI:29105"/>
    </cofactor>
</comment>
<dbReference type="Pfam" id="PF00753">
    <property type="entry name" value="Lactamase_B"/>
    <property type="match status" value="1"/>
</dbReference>
<evidence type="ECO:0000256" key="4">
    <source>
        <dbReference type="ARBA" id="ARBA00022833"/>
    </source>
</evidence>
<dbReference type="GO" id="GO:0016787">
    <property type="term" value="F:hydrolase activity"/>
    <property type="evidence" value="ECO:0007669"/>
    <property type="project" value="UniProtKB-KW"/>
</dbReference>
<dbReference type="InterPro" id="IPR036866">
    <property type="entry name" value="RibonucZ/Hydroxyglut_hydro"/>
</dbReference>
<dbReference type="GO" id="GO:0046872">
    <property type="term" value="F:metal ion binding"/>
    <property type="evidence" value="ECO:0007669"/>
    <property type="project" value="UniProtKB-KW"/>
</dbReference>
<dbReference type="EMBL" id="CP005076">
    <property type="protein sequence ID" value="AGR41925.1"/>
    <property type="molecule type" value="Genomic_DNA"/>
</dbReference>
<dbReference type="InParanoid" id="S5MJ03"/>
<protein>
    <recommendedName>
        <fullName evidence="5">Metallo-beta-lactamase domain-containing protein</fullName>
    </recommendedName>
</protein>
<keyword evidence="2" id="KW-0479">Metal-binding</keyword>
<dbReference type="Proteomes" id="UP000014983">
    <property type="component" value="Chromosome"/>
</dbReference>